<dbReference type="InterPro" id="IPR036165">
    <property type="entry name" value="YefM-like_sf"/>
</dbReference>
<dbReference type="AlphaFoldDB" id="A0A1I9S278"/>
<proteinExistence type="inferred from homology"/>
<dbReference type="SUPFAM" id="SSF143120">
    <property type="entry name" value="YefM-like"/>
    <property type="match status" value="1"/>
</dbReference>
<keyword evidence="2" id="KW-0614">Plasmid</keyword>
<comment type="similarity">
    <text evidence="1">Belongs to the phD/YefM antitoxin family.</text>
</comment>
<name>A0A1I9S278_AERSS</name>
<geneLocation type="plasmid" evidence="2">
    <name>pAsa8</name>
</geneLocation>
<reference evidence="2" key="1">
    <citation type="journal article" date="2016" name="Sci. Rep.">
        <title>Diversity of antibiotic-resistance genes in Canadian isolates of Aeromonas salmonicida subsp. salmonicida: dominance of pSN254b and discovery of pAsa8.</title>
        <authorList>
            <person name="Trudel M.V."/>
            <person name="Vincent A.T."/>
            <person name="Attere S.A."/>
            <person name="Labbe M."/>
            <person name="Derome N."/>
            <person name="Culley A.I."/>
            <person name="Charette S.J."/>
        </authorList>
    </citation>
    <scope>NUCLEOTIDE SEQUENCE</scope>
    <source>
        <strain evidence="2">M16474-11</strain>
        <plasmid evidence="2">pAsa8</plasmid>
    </source>
</reference>
<dbReference type="RefSeq" id="WP_042040488.1">
    <property type="nucleotide sequence ID" value="NZ_LAIT01000019.1"/>
</dbReference>
<sequence>MAALVERADQVISATEMSRNFSSNISRIASGQQDRLVVMKGGKALAVVMSLDELYRLQGGEQAREVG</sequence>
<evidence type="ECO:0000256" key="1">
    <source>
        <dbReference type="ARBA" id="ARBA00009981"/>
    </source>
</evidence>
<evidence type="ECO:0000313" key="2">
    <source>
        <dbReference type="EMBL" id="AOZ60670.1"/>
    </source>
</evidence>
<evidence type="ECO:0008006" key="3">
    <source>
        <dbReference type="Google" id="ProtNLM"/>
    </source>
</evidence>
<protein>
    <recommendedName>
        <fullName evidence="3">Antitoxin</fullName>
    </recommendedName>
</protein>
<organism evidence="2">
    <name type="scientific">Aeromonas salmonicida subsp. salmonicida</name>
    <dbReference type="NCBI Taxonomy" id="29491"/>
    <lineage>
        <taxon>Bacteria</taxon>
        <taxon>Pseudomonadati</taxon>
        <taxon>Pseudomonadota</taxon>
        <taxon>Gammaproteobacteria</taxon>
        <taxon>Aeromonadales</taxon>
        <taxon>Aeromonadaceae</taxon>
        <taxon>Aeromonas</taxon>
    </lineage>
</organism>
<accession>A0A1I9S278</accession>
<dbReference type="EMBL" id="KX364409">
    <property type="protein sequence ID" value="AOZ60670.1"/>
    <property type="molecule type" value="Genomic_DNA"/>
</dbReference>